<comment type="caution">
    <text evidence="3">The sequence shown here is derived from an EMBL/GenBank/DDBJ whole genome shotgun (WGS) entry which is preliminary data.</text>
</comment>
<organism evidence="3 4">
    <name type="scientific">Emericellopsis cladophorae</name>
    <dbReference type="NCBI Taxonomy" id="2686198"/>
    <lineage>
        <taxon>Eukaryota</taxon>
        <taxon>Fungi</taxon>
        <taxon>Dikarya</taxon>
        <taxon>Ascomycota</taxon>
        <taxon>Pezizomycotina</taxon>
        <taxon>Sordariomycetes</taxon>
        <taxon>Hypocreomycetidae</taxon>
        <taxon>Hypocreales</taxon>
        <taxon>Bionectriaceae</taxon>
        <taxon>Emericellopsis</taxon>
    </lineage>
</organism>
<gene>
    <name evidence="3" type="ORF">J7T54_001114</name>
</gene>
<keyword evidence="4" id="KW-1185">Reference proteome</keyword>
<dbReference type="RefSeq" id="XP_051361662.1">
    <property type="nucleotide sequence ID" value="XM_051507170.1"/>
</dbReference>
<feature type="chain" id="PRO_5040267944" evidence="2">
    <location>
        <begin position="18"/>
        <end position="120"/>
    </location>
</feature>
<feature type="signal peptide" evidence="2">
    <location>
        <begin position="1"/>
        <end position="17"/>
    </location>
</feature>
<evidence type="ECO:0000313" key="4">
    <source>
        <dbReference type="Proteomes" id="UP001055219"/>
    </source>
</evidence>
<evidence type="ECO:0000256" key="2">
    <source>
        <dbReference type="SAM" id="SignalP"/>
    </source>
</evidence>
<feature type="region of interest" description="Disordered" evidence="1">
    <location>
        <begin position="54"/>
        <end position="120"/>
    </location>
</feature>
<name>A0A9P9XZM6_9HYPO</name>
<dbReference type="Proteomes" id="UP001055219">
    <property type="component" value="Unassembled WGS sequence"/>
</dbReference>
<dbReference type="AlphaFoldDB" id="A0A9P9XZM6"/>
<reference evidence="3" key="1">
    <citation type="journal article" date="2021" name="J Fungi (Basel)">
        <title>Genomic and Metabolomic Analyses of the Marine Fungus Emericellopsis cladophorae: Insights into Saltwater Adaptability Mechanisms and Its Biosynthetic Potential.</title>
        <authorList>
            <person name="Goncalves M.F.M."/>
            <person name="Hilario S."/>
            <person name="Van de Peer Y."/>
            <person name="Esteves A.C."/>
            <person name="Alves A."/>
        </authorList>
    </citation>
    <scope>NUCLEOTIDE SEQUENCE</scope>
    <source>
        <strain evidence="3">MUM 19.33</strain>
    </source>
</reference>
<dbReference type="EMBL" id="JAGIXG020000028">
    <property type="protein sequence ID" value="KAI6780806.1"/>
    <property type="molecule type" value="Genomic_DNA"/>
</dbReference>
<keyword evidence="2" id="KW-0732">Signal</keyword>
<dbReference type="GeneID" id="75827633"/>
<feature type="compositionally biased region" description="Basic and acidic residues" evidence="1">
    <location>
        <begin position="77"/>
        <end position="100"/>
    </location>
</feature>
<protein>
    <submittedName>
        <fullName evidence="3">Uncharacterized protein</fullName>
    </submittedName>
</protein>
<evidence type="ECO:0000256" key="1">
    <source>
        <dbReference type="SAM" id="MobiDB-lite"/>
    </source>
</evidence>
<sequence>MKLSLFSVFALVGFTLAAGSHQTTNTNAKRDVVDPAETDGQVWANVIAPAKRQNVRPPLDQPAMTDANGNVVPYSREGARKAKAKREEMAQRKRNEESIRKRQAKKERTRRHQAHGHRKY</sequence>
<dbReference type="OrthoDB" id="4835952at2759"/>
<accession>A0A9P9XZM6</accession>
<feature type="compositionally biased region" description="Basic residues" evidence="1">
    <location>
        <begin position="101"/>
        <end position="120"/>
    </location>
</feature>
<proteinExistence type="predicted"/>
<reference evidence="3" key="2">
    <citation type="submission" date="2022-07" db="EMBL/GenBank/DDBJ databases">
        <authorList>
            <person name="Goncalves M.F.M."/>
            <person name="Hilario S."/>
            <person name="Van De Peer Y."/>
            <person name="Esteves A.C."/>
            <person name="Alves A."/>
        </authorList>
    </citation>
    <scope>NUCLEOTIDE SEQUENCE</scope>
    <source>
        <strain evidence="3">MUM 19.33</strain>
    </source>
</reference>
<evidence type="ECO:0000313" key="3">
    <source>
        <dbReference type="EMBL" id="KAI6780806.1"/>
    </source>
</evidence>